<feature type="transmembrane region" description="Helical" evidence="6">
    <location>
        <begin position="352"/>
        <end position="370"/>
    </location>
</feature>
<feature type="transmembrane region" description="Helical" evidence="6">
    <location>
        <begin position="86"/>
        <end position="106"/>
    </location>
</feature>
<evidence type="ECO:0000256" key="3">
    <source>
        <dbReference type="ARBA" id="ARBA00022692"/>
    </source>
</evidence>
<protein>
    <submittedName>
        <fullName evidence="7">Oligopeptide transporter, OPT family</fullName>
    </submittedName>
</protein>
<dbReference type="Pfam" id="PF03169">
    <property type="entry name" value="OPT"/>
    <property type="match status" value="1"/>
</dbReference>
<feature type="transmembrane region" description="Helical" evidence="6">
    <location>
        <begin position="637"/>
        <end position="658"/>
    </location>
</feature>
<reference evidence="7" key="1">
    <citation type="submission" date="2006-10" db="EMBL/GenBank/DDBJ databases">
        <title>Complete sequence of Solibacter usitatus Ellin6076.</title>
        <authorList>
            <consortium name="US DOE Joint Genome Institute"/>
            <person name="Copeland A."/>
            <person name="Lucas S."/>
            <person name="Lapidus A."/>
            <person name="Barry K."/>
            <person name="Detter J.C."/>
            <person name="Glavina del Rio T."/>
            <person name="Hammon N."/>
            <person name="Israni S."/>
            <person name="Dalin E."/>
            <person name="Tice H."/>
            <person name="Pitluck S."/>
            <person name="Thompson L.S."/>
            <person name="Brettin T."/>
            <person name="Bruce D."/>
            <person name="Han C."/>
            <person name="Tapia R."/>
            <person name="Gilna P."/>
            <person name="Schmutz J."/>
            <person name="Larimer F."/>
            <person name="Land M."/>
            <person name="Hauser L."/>
            <person name="Kyrpides N."/>
            <person name="Mikhailova N."/>
            <person name="Janssen P.H."/>
            <person name="Kuske C.R."/>
            <person name="Richardson P."/>
        </authorList>
    </citation>
    <scope>NUCLEOTIDE SEQUENCE</scope>
    <source>
        <strain evidence="7">Ellin6076</strain>
    </source>
</reference>
<dbReference type="InterPro" id="IPR004813">
    <property type="entry name" value="OPT"/>
</dbReference>
<keyword evidence="4 6" id="KW-1133">Transmembrane helix</keyword>
<feature type="transmembrane region" description="Helical" evidence="6">
    <location>
        <begin position="112"/>
        <end position="133"/>
    </location>
</feature>
<dbReference type="InterPro" id="IPR004814">
    <property type="entry name" value="Oligopep_transpt"/>
</dbReference>
<gene>
    <name evidence="7" type="ordered locus">Acid_1658</name>
</gene>
<dbReference type="AlphaFoldDB" id="Q028A9"/>
<evidence type="ECO:0000256" key="6">
    <source>
        <dbReference type="SAM" id="Phobius"/>
    </source>
</evidence>
<dbReference type="EMBL" id="CP000473">
    <property type="protein sequence ID" value="ABJ82648.1"/>
    <property type="molecule type" value="Genomic_DNA"/>
</dbReference>
<feature type="transmembrane region" description="Helical" evidence="6">
    <location>
        <begin position="253"/>
        <end position="271"/>
    </location>
</feature>
<dbReference type="GO" id="GO:0016020">
    <property type="term" value="C:membrane"/>
    <property type="evidence" value="ECO:0007669"/>
    <property type="project" value="UniProtKB-SubCell"/>
</dbReference>
<dbReference type="InterPro" id="IPR045035">
    <property type="entry name" value="YSL-like"/>
</dbReference>
<proteinExistence type="predicted"/>
<organism evidence="7">
    <name type="scientific">Solibacter usitatus (strain Ellin6076)</name>
    <dbReference type="NCBI Taxonomy" id="234267"/>
    <lineage>
        <taxon>Bacteria</taxon>
        <taxon>Pseudomonadati</taxon>
        <taxon>Acidobacteriota</taxon>
        <taxon>Terriglobia</taxon>
        <taxon>Bryobacterales</taxon>
        <taxon>Solibacteraceae</taxon>
        <taxon>Candidatus Solibacter</taxon>
    </lineage>
</organism>
<dbReference type="KEGG" id="sus:Acid_1658"/>
<feature type="transmembrane region" description="Helical" evidence="6">
    <location>
        <begin position="291"/>
        <end position="313"/>
    </location>
</feature>
<dbReference type="InParanoid" id="Q028A9"/>
<feature type="transmembrane region" description="Helical" evidence="6">
    <location>
        <begin position="601"/>
        <end position="625"/>
    </location>
</feature>
<dbReference type="PANTHER" id="PTHR31645:SF0">
    <property type="entry name" value="OLIGOPEPTIDE TRANSPORTER YGL114W-RELATED"/>
    <property type="match status" value="1"/>
</dbReference>
<dbReference type="NCBIfam" id="TIGR00728">
    <property type="entry name" value="OPT_sfam"/>
    <property type="match status" value="1"/>
</dbReference>
<feature type="transmembrane region" description="Helical" evidence="6">
    <location>
        <begin position="561"/>
        <end position="581"/>
    </location>
</feature>
<evidence type="ECO:0000256" key="4">
    <source>
        <dbReference type="ARBA" id="ARBA00022989"/>
    </source>
</evidence>
<feature type="transmembrane region" description="Helical" evidence="6">
    <location>
        <begin position="376"/>
        <end position="399"/>
    </location>
</feature>
<evidence type="ECO:0000313" key="7">
    <source>
        <dbReference type="EMBL" id="ABJ82648.1"/>
    </source>
</evidence>
<dbReference type="NCBIfam" id="TIGR00733">
    <property type="entry name" value="OPT family oligopeptide transporter"/>
    <property type="match status" value="1"/>
</dbReference>
<dbReference type="eggNOG" id="COG1297">
    <property type="taxonomic scope" value="Bacteria"/>
</dbReference>
<sequence length="674" mass="70930" precursor="true">MTPNKFRPFVPESMQMKEFTWRAVLLGLVMCVVLGAANAYLGLKAGQTIAATYPAAVIGMAILRIFKGSILEENIARTAGSIGESVAAGAVFTLPAFVMVKAWGSFDSPEAYWKSTALMLVGSVLGVLFVSLIRRVMVEDPELPFPESVAASEVHKAGQGTAKSAKYLFYNIGFGAATFLAGAFGFFAPDQDYFFHIGVLGKSALRLGPLGSTRTVATGGVTTVAAPSVSPAYIGVGYIIGPELAALNFSGSVMAWGLMIPILIYFLGPQIQTYLPANAHDEDWLGLATAVWRYIVRPIAVGSMMVGTGYTLFRMRKNLIAGLAKAVHELKASDIDQKSVGRTERYMSSKTVFGLIAVTFLLMCVLYIYMTGIIGGAIAAAIVMLIVGFFFATVSGYLVGVIGSSNNPISGLTLSTLVIAALLMVSLGVSGTSGVVAVLAVAAVVCVSSAVAGELLQDFKVGYILGGTPRTIQITELIAVVVASCVMYFPLLWLHVGNINKGGIGFGDKDLSAPQAGLMASLAQGIVGGDMAWPLVITGILMGFAMIMFKVRSPMLVAIGMYLPIGTTSAIFIGGMIRWVTDVIRKRRALNEPQTARVENVGVLVASGLIAGEALSGLVIGWFNYKYGKLPSVFEHPSYVVGVGVMVLLALSLVRIPLANAGDPNEPAPPAAIM</sequence>
<feature type="transmembrane region" description="Helical" evidence="6">
    <location>
        <begin position="168"/>
        <end position="188"/>
    </location>
</feature>
<evidence type="ECO:0000256" key="2">
    <source>
        <dbReference type="ARBA" id="ARBA00022448"/>
    </source>
</evidence>
<keyword evidence="5 6" id="KW-0472">Membrane</keyword>
<comment type="subcellular location">
    <subcellularLocation>
        <location evidence="1">Membrane</location>
        <topology evidence="1">Multi-pass membrane protein</topology>
    </subcellularLocation>
</comment>
<feature type="transmembrane region" description="Helical" evidence="6">
    <location>
        <begin position="435"/>
        <end position="456"/>
    </location>
</feature>
<evidence type="ECO:0000256" key="5">
    <source>
        <dbReference type="ARBA" id="ARBA00023136"/>
    </source>
</evidence>
<accession>Q028A9</accession>
<feature type="transmembrane region" description="Helical" evidence="6">
    <location>
        <begin position="477"/>
        <end position="496"/>
    </location>
</feature>
<feature type="transmembrane region" description="Helical" evidence="6">
    <location>
        <begin position="49"/>
        <end position="66"/>
    </location>
</feature>
<evidence type="ECO:0000256" key="1">
    <source>
        <dbReference type="ARBA" id="ARBA00004141"/>
    </source>
</evidence>
<name>Q028A9_SOLUE</name>
<keyword evidence="2" id="KW-0813">Transport</keyword>
<feature type="transmembrane region" description="Helical" evidence="6">
    <location>
        <begin position="411"/>
        <end position="429"/>
    </location>
</feature>
<dbReference type="GO" id="GO:0035673">
    <property type="term" value="F:oligopeptide transmembrane transporter activity"/>
    <property type="evidence" value="ECO:0007669"/>
    <property type="project" value="InterPro"/>
</dbReference>
<dbReference type="PANTHER" id="PTHR31645">
    <property type="entry name" value="OLIGOPEPTIDE TRANSPORTER YGL114W-RELATED"/>
    <property type="match status" value="1"/>
</dbReference>
<keyword evidence="3 6" id="KW-0812">Transmembrane</keyword>
<feature type="transmembrane region" description="Helical" evidence="6">
    <location>
        <begin position="531"/>
        <end position="549"/>
    </location>
</feature>
<feature type="transmembrane region" description="Helical" evidence="6">
    <location>
        <begin position="216"/>
        <end position="241"/>
    </location>
</feature>
<dbReference type="STRING" id="234267.Acid_1658"/>
<dbReference type="HOGENOM" id="CLU_018238_0_0_0"/>